<dbReference type="AlphaFoldDB" id="A0A6A4QDI1"/>
<reference evidence="2" key="1">
    <citation type="journal article" date="2020" name="Nat. Commun.">
        <title>Genome sequence of the cluster root forming white lupin.</title>
        <authorList>
            <person name="Hufnagel B."/>
            <person name="Marques A."/>
            <person name="Soriano A."/>
            <person name="Marques L."/>
            <person name="Divol F."/>
            <person name="Doumas P."/>
            <person name="Sallet E."/>
            <person name="Mancinotti D."/>
            <person name="Carrere S."/>
            <person name="Marande W."/>
            <person name="Arribat S."/>
            <person name="Keller J."/>
            <person name="Huneau C."/>
            <person name="Blein T."/>
            <person name="Aime D."/>
            <person name="Laguerre M."/>
            <person name="Taylor J."/>
            <person name="Schubert V."/>
            <person name="Nelson M."/>
            <person name="Geu-Flores F."/>
            <person name="Crespi M."/>
            <person name="Gallardo-Guerrero K."/>
            <person name="Delaux P.-M."/>
            <person name="Salse J."/>
            <person name="Berges H."/>
            <person name="Guyot R."/>
            <person name="Gouzy J."/>
            <person name="Peret B."/>
        </authorList>
    </citation>
    <scope>NUCLEOTIDE SEQUENCE [LARGE SCALE GENOMIC DNA]</scope>
    <source>
        <strain evidence="2">cv. Amiga</strain>
    </source>
</reference>
<sequence>MRVYYDHDGGVHVQVLNRGGQVCHANLGLRRLTAEWLSDPAIEYSW</sequence>
<gene>
    <name evidence="1" type="ORF">Lalb_Chr06g0164841</name>
</gene>
<name>A0A6A4QDI1_LUPAL</name>
<evidence type="ECO:0000313" key="1">
    <source>
        <dbReference type="EMBL" id="KAE9611662.1"/>
    </source>
</evidence>
<proteinExistence type="predicted"/>
<organism evidence="1 2">
    <name type="scientific">Lupinus albus</name>
    <name type="common">White lupine</name>
    <name type="synonym">Lupinus termis</name>
    <dbReference type="NCBI Taxonomy" id="3870"/>
    <lineage>
        <taxon>Eukaryota</taxon>
        <taxon>Viridiplantae</taxon>
        <taxon>Streptophyta</taxon>
        <taxon>Embryophyta</taxon>
        <taxon>Tracheophyta</taxon>
        <taxon>Spermatophyta</taxon>
        <taxon>Magnoliopsida</taxon>
        <taxon>eudicotyledons</taxon>
        <taxon>Gunneridae</taxon>
        <taxon>Pentapetalae</taxon>
        <taxon>rosids</taxon>
        <taxon>fabids</taxon>
        <taxon>Fabales</taxon>
        <taxon>Fabaceae</taxon>
        <taxon>Papilionoideae</taxon>
        <taxon>50 kb inversion clade</taxon>
        <taxon>genistoids sensu lato</taxon>
        <taxon>core genistoids</taxon>
        <taxon>Genisteae</taxon>
        <taxon>Lupinus</taxon>
    </lineage>
</organism>
<dbReference type="EMBL" id="WOCE01000006">
    <property type="protein sequence ID" value="KAE9611662.1"/>
    <property type="molecule type" value="Genomic_DNA"/>
</dbReference>
<dbReference type="Proteomes" id="UP000447434">
    <property type="component" value="Chromosome 6"/>
</dbReference>
<comment type="caution">
    <text evidence="1">The sequence shown here is derived from an EMBL/GenBank/DDBJ whole genome shotgun (WGS) entry which is preliminary data.</text>
</comment>
<accession>A0A6A4QDI1</accession>
<evidence type="ECO:0000313" key="2">
    <source>
        <dbReference type="Proteomes" id="UP000447434"/>
    </source>
</evidence>
<keyword evidence="2" id="KW-1185">Reference proteome</keyword>
<protein>
    <submittedName>
        <fullName evidence="1">Uncharacterized protein</fullName>
    </submittedName>
</protein>